<dbReference type="InterPro" id="IPR036388">
    <property type="entry name" value="WH-like_DNA-bd_sf"/>
</dbReference>
<gene>
    <name evidence="2" type="ORF">CAL29_02830</name>
</gene>
<keyword evidence="3" id="KW-1185">Reference proteome</keyword>
<dbReference type="InterPro" id="IPR011434">
    <property type="entry name" value="Ltp-like_HTH"/>
</dbReference>
<protein>
    <recommendedName>
        <fullName evidence="1">Putative host cell surface-exposed lipoprotein Ltp-like HTH region domain-containing protein</fullName>
    </recommendedName>
</protein>
<reference evidence="3" key="1">
    <citation type="submission" date="2017-05" db="EMBL/GenBank/DDBJ databases">
        <title>Complete and WGS of Bordetella genogroups.</title>
        <authorList>
            <person name="Spilker T."/>
            <person name="Lipuma J."/>
        </authorList>
    </citation>
    <scope>NUCLEOTIDE SEQUENCE [LARGE SCALE GENOMIC DNA]</scope>
    <source>
        <strain evidence="3">AU16122</strain>
    </source>
</reference>
<feature type="domain" description="Putative host cell surface-exposed lipoprotein Ltp-like HTH region" evidence="1">
    <location>
        <begin position="18"/>
        <end position="53"/>
    </location>
</feature>
<comment type="caution">
    <text evidence="2">The sequence shown here is derived from an EMBL/GenBank/DDBJ whole genome shotgun (WGS) entry which is preliminary data.</text>
</comment>
<dbReference type="OrthoDB" id="2004788at2"/>
<dbReference type="Proteomes" id="UP000216020">
    <property type="component" value="Unassembled WGS sequence"/>
</dbReference>
<evidence type="ECO:0000313" key="3">
    <source>
        <dbReference type="Proteomes" id="UP000216020"/>
    </source>
</evidence>
<dbReference type="AlphaFoldDB" id="A0A261SIV4"/>
<organism evidence="2 3">
    <name type="scientific">Bordetella genomosp. 10</name>
    <dbReference type="NCBI Taxonomy" id="1416804"/>
    <lineage>
        <taxon>Bacteria</taxon>
        <taxon>Pseudomonadati</taxon>
        <taxon>Pseudomonadota</taxon>
        <taxon>Betaproteobacteria</taxon>
        <taxon>Burkholderiales</taxon>
        <taxon>Alcaligenaceae</taxon>
        <taxon>Bordetella</taxon>
    </lineage>
</organism>
<proteinExistence type="predicted"/>
<dbReference type="Pfam" id="PF07553">
    <property type="entry name" value="Lipoprotein_Ltp"/>
    <property type="match status" value="2"/>
</dbReference>
<feature type="domain" description="Putative host cell surface-exposed lipoprotein Ltp-like HTH region" evidence="1">
    <location>
        <begin position="56"/>
        <end position="98"/>
    </location>
</feature>
<name>A0A261SIV4_9BORD</name>
<dbReference type="Gene3D" id="1.10.10.10">
    <property type="entry name" value="Winged helix-like DNA-binding domain superfamily/Winged helix DNA-binding domain"/>
    <property type="match status" value="1"/>
</dbReference>
<evidence type="ECO:0000313" key="2">
    <source>
        <dbReference type="EMBL" id="OZI37369.1"/>
    </source>
</evidence>
<evidence type="ECO:0000259" key="1">
    <source>
        <dbReference type="Pfam" id="PF07553"/>
    </source>
</evidence>
<accession>A0A261SIV4</accession>
<sequence>MFDLLGATLSPQRFRNLYLSIQGFSRDGLIEQPSSATGDGYKLSDATVAVDSLYVDWNKQAERSARQYLDMMGFSCKGLIERLSSSAGNKYTKSQTTHGAHAAGAC</sequence>
<dbReference type="EMBL" id="NEVM01000001">
    <property type="protein sequence ID" value="OZI37369.1"/>
    <property type="molecule type" value="Genomic_DNA"/>
</dbReference>